<dbReference type="Proteomes" id="UP000249134">
    <property type="component" value="Chromosome 1"/>
</dbReference>
<keyword evidence="2" id="KW-1185">Reference proteome</keyword>
<dbReference type="EMBL" id="LS483476">
    <property type="protein sequence ID" value="SQI58929.1"/>
    <property type="molecule type" value="Genomic_DNA"/>
</dbReference>
<proteinExistence type="predicted"/>
<dbReference type="KEGG" id="blen:NCTC4824_02305"/>
<keyword evidence="1" id="KW-0378">Hydrolase</keyword>
<dbReference type="GO" id="GO:0016787">
    <property type="term" value="F:hydrolase activity"/>
    <property type="evidence" value="ECO:0007669"/>
    <property type="project" value="UniProtKB-KW"/>
</dbReference>
<evidence type="ECO:0000313" key="2">
    <source>
        <dbReference type="Proteomes" id="UP000249134"/>
    </source>
</evidence>
<gene>
    <name evidence="1" type="ORF">NCTC4824_02305</name>
</gene>
<sequence length="49" mass="5592">MGYVEELRKIVGHRPLIFVDAVTIIVDECGRILLQQRKLQSGRSLKKLA</sequence>
<dbReference type="AlphaFoldDB" id="A0A2X4W879"/>
<protein>
    <submittedName>
        <fullName evidence="1">NUDIX hydrolase</fullName>
    </submittedName>
</protein>
<evidence type="ECO:0000313" key="1">
    <source>
        <dbReference type="EMBL" id="SQI58929.1"/>
    </source>
</evidence>
<name>A0A2X4W879_LEDLE</name>
<dbReference type="STRING" id="1348624.GCA_001591545_01357"/>
<reference evidence="1 2" key="1">
    <citation type="submission" date="2018-06" db="EMBL/GenBank/DDBJ databases">
        <authorList>
            <consortium name="Pathogen Informatics"/>
            <person name="Doyle S."/>
        </authorList>
    </citation>
    <scope>NUCLEOTIDE SEQUENCE [LARGE SCALE GENOMIC DNA]</scope>
    <source>
        <strain evidence="1 2">NCTC4824</strain>
    </source>
</reference>
<accession>A0A2X4W879</accession>
<organism evidence="1 2">
    <name type="scientific">Lederbergia lenta</name>
    <name type="common">Bacillus lentus</name>
    <dbReference type="NCBI Taxonomy" id="1467"/>
    <lineage>
        <taxon>Bacteria</taxon>
        <taxon>Bacillati</taxon>
        <taxon>Bacillota</taxon>
        <taxon>Bacilli</taxon>
        <taxon>Bacillales</taxon>
        <taxon>Bacillaceae</taxon>
        <taxon>Lederbergia</taxon>
    </lineage>
</organism>